<dbReference type="Proteomes" id="UP001286456">
    <property type="component" value="Unassembled WGS sequence"/>
</dbReference>
<accession>A0AAE0M2R2</accession>
<reference evidence="2" key="1">
    <citation type="journal article" date="2023" name="Mol. Phylogenet. Evol.">
        <title>Genome-scale phylogeny and comparative genomics of the fungal order Sordariales.</title>
        <authorList>
            <person name="Hensen N."/>
            <person name="Bonometti L."/>
            <person name="Westerberg I."/>
            <person name="Brannstrom I.O."/>
            <person name="Guillou S."/>
            <person name="Cros-Aarteil S."/>
            <person name="Calhoun S."/>
            <person name="Haridas S."/>
            <person name="Kuo A."/>
            <person name="Mondo S."/>
            <person name="Pangilinan J."/>
            <person name="Riley R."/>
            <person name="LaButti K."/>
            <person name="Andreopoulos B."/>
            <person name="Lipzen A."/>
            <person name="Chen C."/>
            <person name="Yan M."/>
            <person name="Daum C."/>
            <person name="Ng V."/>
            <person name="Clum A."/>
            <person name="Steindorff A."/>
            <person name="Ohm R.A."/>
            <person name="Martin F."/>
            <person name="Silar P."/>
            <person name="Natvig D.O."/>
            <person name="Lalanne C."/>
            <person name="Gautier V."/>
            <person name="Ament-Velasquez S.L."/>
            <person name="Kruys A."/>
            <person name="Hutchinson M.I."/>
            <person name="Powell A.J."/>
            <person name="Barry K."/>
            <person name="Miller A.N."/>
            <person name="Grigoriev I.V."/>
            <person name="Debuchy R."/>
            <person name="Gladieux P."/>
            <person name="Hiltunen Thoren M."/>
            <person name="Johannesson H."/>
        </authorList>
    </citation>
    <scope>NUCLEOTIDE SEQUENCE</scope>
    <source>
        <strain evidence="2">SMH4131-1</strain>
    </source>
</reference>
<dbReference type="AlphaFoldDB" id="A0AAE0M2R2"/>
<organism evidence="2 3">
    <name type="scientific">Cercophora scortea</name>
    <dbReference type="NCBI Taxonomy" id="314031"/>
    <lineage>
        <taxon>Eukaryota</taxon>
        <taxon>Fungi</taxon>
        <taxon>Dikarya</taxon>
        <taxon>Ascomycota</taxon>
        <taxon>Pezizomycotina</taxon>
        <taxon>Sordariomycetes</taxon>
        <taxon>Sordariomycetidae</taxon>
        <taxon>Sordariales</taxon>
        <taxon>Lasiosphaeriaceae</taxon>
        <taxon>Cercophora</taxon>
    </lineage>
</organism>
<protein>
    <submittedName>
        <fullName evidence="2">Uncharacterized protein</fullName>
    </submittedName>
</protein>
<reference evidence="2" key="2">
    <citation type="submission" date="2023-06" db="EMBL/GenBank/DDBJ databases">
        <authorList>
            <consortium name="Lawrence Berkeley National Laboratory"/>
            <person name="Haridas S."/>
            <person name="Hensen N."/>
            <person name="Bonometti L."/>
            <person name="Westerberg I."/>
            <person name="Brannstrom I.O."/>
            <person name="Guillou S."/>
            <person name="Cros-Aarteil S."/>
            <person name="Calhoun S."/>
            <person name="Kuo A."/>
            <person name="Mondo S."/>
            <person name="Pangilinan J."/>
            <person name="Riley R."/>
            <person name="Labutti K."/>
            <person name="Andreopoulos B."/>
            <person name="Lipzen A."/>
            <person name="Chen C."/>
            <person name="Yanf M."/>
            <person name="Daum C."/>
            <person name="Ng V."/>
            <person name="Clum A."/>
            <person name="Steindorff A."/>
            <person name="Ohm R."/>
            <person name="Martin F."/>
            <person name="Silar P."/>
            <person name="Natvig D."/>
            <person name="Lalanne C."/>
            <person name="Gautier V."/>
            <person name="Ament-Velasquez S.L."/>
            <person name="Kruys A."/>
            <person name="Hutchinson M.I."/>
            <person name="Powell A.J."/>
            <person name="Barry K."/>
            <person name="Miller A.N."/>
            <person name="Grigoriev I.V."/>
            <person name="Debuchy R."/>
            <person name="Gladieux P."/>
            <person name="Thoren M.H."/>
            <person name="Johannesson H."/>
        </authorList>
    </citation>
    <scope>NUCLEOTIDE SEQUENCE</scope>
    <source>
        <strain evidence="2">SMH4131-1</strain>
    </source>
</reference>
<keyword evidence="1" id="KW-0812">Transmembrane</keyword>
<feature type="transmembrane region" description="Helical" evidence="1">
    <location>
        <begin position="87"/>
        <end position="109"/>
    </location>
</feature>
<keyword evidence="3" id="KW-1185">Reference proteome</keyword>
<name>A0AAE0M2R2_9PEZI</name>
<comment type="caution">
    <text evidence="2">The sequence shown here is derived from an EMBL/GenBank/DDBJ whole genome shotgun (WGS) entry which is preliminary data.</text>
</comment>
<evidence type="ECO:0000256" key="1">
    <source>
        <dbReference type="SAM" id="Phobius"/>
    </source>
</evidence>
<sequence length="118" mass="13583">MSSGMERQHHHGWAGLRVRLSTNNPHQPSKERANWKAPRLLAHWGVCLVYSFGCFLFFLGLYYGELGVGKSVLISNGIPLHVRNHPFWGSFLSLSFVFILMRPLSGTLFRHGDWFRDK</sequence>
<feature type="transmembrane region" description="Helical" evidence="1">
    <location>
        <begin position="40"/>
        <end position="63"/>
    </location>
</feature>
<evidence type="ECO:0000313" key="2">
    <source>
        <dbReference type="EMBL" id="KAK3317176.1"/>
    </source>
</evidence>
<keyword evidence="1" id="KW-1133">Transmembrane helix</keyword>
<dbReference type="EMBL" id="JAUEPO010000007">
    <property type="protein sequence ID" value="KAK3317176.1"/>
    <property type="molecule type" value="Genomic_DNA"/>
</dbReference>
<keyword evidence="1" id="KW-0472">Membrane</keyword>
<gene>
    <name evidence="2" type="ORF">B0T19DRAFT_434398</name>
</gene>
<proteinExistence type="predicted"/>
<evidence type="ECO:0000313" key="3">
    <source>
        <dbReference type="Proteomes" id="UP001286456"/>
    </source>
</evidence>